<dbReference type="EMBL" id="SNRW01032361">
    <property type="protein sequence ID" value="KAA6356817.1"/>
    <property type="molecule type" value="Genomic_DNA"/>
</dbReference>
<dbReference type="GO" id="GO:0005737">
    <property type="term" value="C:cytoplasm"/>
    <property type="evidence" value="ECO:0007669"/>
    <property type="project" value="TreeGrafter"/>
</dbReference>
<keyword evidence="2 5" id="KW-0547">Nucleotide-binding</keyword>
<evidence type="ECO:0000256" key="5">
    <source>
        <dbReference type="PROSITE-ProRule" id="PRU10141"/>
    </source>
</evidence>
<feature type="domain" description="Protein kinase" evidence="7">
    <location>
        <begin position="1"/>
        <end position="123"/>
    </location>
</feature>
<dbReference type="SUPFAM" id="SSF56112">
    <property type="entry name" value="Protein kinase-like (PK-like)"/>
    <property type="match status" value="1"/>
</dbReference>
<evidence type="ECO:0000256" key="6">
    <source>
        <dbReference type="SAM" id="MobiDB-lite"/>
    </source>
</evidence>
<comment type="caution">
    <text evidence="8">The sequence shown here is derived from an EMBL/GenBank/DDBJ whole genome shotgun (WGS) entry which is preliminary data.</text>
</comment>
<accession>A0A5J4TF87</accession>
<dbReference type="OrthoDB" id="1732493at2759"/>
<dbReference type="PROSITE" id="PS50011">
    <property type="entry name" value="PROTEIN_KINASE_DOM"/>
    <property type="match status" value="1"/>
</dbReference>
<feature type="compositionally biased region" description="Acidic residues" evidence="6">
    <location>
        <begin position="85"/>
        <end position="94"/>
    </location>
</feature>
<feature type="non-terminal residue" evidence="8">
    <location>
        <position position="1"/>
    </location>
</feature>
<evidence type="ECO:0000313" key="8">
    <source>
        <dbReference type="EMBL" id="KAA6356817.1"/>
    </source>
</evidence>
<dbReference type="PANTHER" id="PTHR11042">
    <property type="entry name" value="EUKARYOTIC TRANSLATION INITIATION FACTOR 2-ALPHA KINASE EIF2-ALPHA KINASE -RELATED"/>
    <property type="match status" value="1"/>
</dbReference>
<organism evidence="8 9">
    <name type="scientific">Streblomastix strix</name>
    <dbReference type="NCBI Taxonomy" id="222440"/>
    <lineage>
        <taxon>Eukaryota</taxon>
        <taxon>Metamonada</taxon>
        <taxon>Preaxostyla</taxon>
        <taxon>Oxymonadida</taxon>
        <taxon>Streblomastigidae</taxon>
        <taxon>Streblomastix</taxon>
    </lineage>
</organism>
<feature type="compositionally biased region" description="Basic and acidic residues" evidence="6">
    <location>
        <begin position="95"/>
        <end position="113"/>
    </location>
</feature>
<evidence type="ECO:0000313" key="9">
    <source>
        <dbReference type="Proteomes" id="UP000324800"/>
    </source>
</evidence>
<dbReference type="GO" id="GO:0004672">
    <property type="term" value="F:protein kinase activity"/>
    <property type="evidence" value="ECO:0007669"/>
    <property type="project" value="InterPro"/>
</dbReference>
<dbReference type="Proteomes" id="UP000324800">
    <property type="component" value="Unassembled WGS sequence"/>
</dbReference>
<dbReference type="InterPro" id="IPR017441">
    <property type="entry name" value="Protein_kinase_ATP_BS"/>
</dbReference>
<dbReference type="InterPro" id="IPR000719">
    <property type="entry name" value="Prot_kinase_dom"/>
</dbReference>
<keyword evidence="1" id="KW-0808">Transferase</keyword>
<dbReference type="InterPro" id="IPR050339">
    <property type="entry name" value="CC_SR_Kinase"/>
</dbReference>
<proteinExistence type="predicted"/>
<dbReference type="Gene3D" id="3.30.200.20">
    <property type="entry name" value="Phosphorylase Kinase, domain 1"/>
    <property type="match status" value="1"/>
</dbReference>
<name>A0A5J4TF87_9EUKA</name>
<sequence length="123" mass="14471">KKGKGKLGQGSYGSVFKVKNRLDKQTYAVKVIQMRNAVEGSKRREKVMREIRTLSLMAHENVVRYYQCWVENVDVNAEVAKMMRDDEEEEDVEQEKEKNQKELDKQKKRKDENESSNWDTAIS</sequence>
<evidence type="ECO:0000256" key="2">
    <source>
        <dbReference type="ARBA" id="ARBA00022741"/>
    </source>
</evidence>
<dbReference type="GO" id="GO:0005634">
    <property type="term" value="C:nucleus"/>
    <property type="evidence" value="ECO:0007669"/>
    <property type="project" value="TreeGrafter"/>
</dbReference>
<protein>
    <recommendedName>
        <fullName evidence="7">Protein kinase domain-containing protein</fullName>
    </recommendedName>
</protein>
<reference evidence="8 9" key="1">
    <citation type="submission" date="2019-03" db="EMBL/GenBank/DDBJ databases">
        <title>Single cell metagenomics reveals metabolic interactions within the superorganism composed of flagellate Streblomastix strix and complex community of Bacteroidetes bacteria on its surface.</title>
        <authorList>
            <person name="Treitli S.C."/>
            <person name="Kolisko M."/>
            <person name="Husnik F."/>
            <person name="Keeling P."/>
            <person name="Hampl V."/>
        </authorList>
    </citation>
    <scope>NUCLEOTIDE SEQUENCE [LARGE SCALE GENOMIC DNA]</scope>
    <source>
        <strain evidence="8">ST1C</strain>
    </source>
</reference>
<dbReference type="Pfam" id="PF00069">
    <property type="entry name" value="Pkinase"/>
    <property type="match status" value="1"/>
</dbReference>
<dbReference type="AlphaFoldDB" id="A0A5J4TF87"/>
<feature type="non-terminal residue" evidence="8">
    <location>
        <position position="123"/>
    </location>
</feature>
<dbReference type="GO" id="GO:0005524">
    <property type="term" value="F:ATP binding"/>
    <property type="evidence" value="ECO:0007669"/>
    <property type="project" value="UniProtKB-UniRule"/>
</dbReference>
<evidence type="ECO:0000256" key="1">
    <source>
        <dbReference type="ARBA" id="ARBA00022679"/>
    </source>
</evidence>
<evidence type="ECO:0000259" key="7">
    <source>
        <dbReference type="PROSITE" id="PS50011"/>
    </source>
</evidence>
<evidence type="ECO:0000256" key="4">
    <source>
        <dbReference type="ARBA" id="ARBA00022840"/>
    </source>
</evidence>
<keyword evidence="4 5" id="KW-0067">ATP-binding</keyword>
<keyword evidence="3" id="KW-0418">Kinase</keyword>
<dbReference type="PROSITE" id="PS00107">
    <property type="entry name" value="PROTEIN_KINASE_ATP"/>
    <property type="match status" value="1"/>
</dbReference>
<gene>
    <name evidence="8" type="ORF">EZS28_047656</name>
</gene>
<dbReference type="InterPro" id="IPR011009">
    <property type="entry name" value="Kinase-like_dom_sf"/>
</dbReference>
<evidence type="ECO:0000256" key="3">
    <source>
        <dbReference type="ARBA" id="ARBA00022777"/>
    </source>
</evidence>
<feature type="region of interest" description="Disordered" evidence="6">
    <location>
        <begin position="84"/>
        <end position="123"/>
    </location>
</feature>
<feature type="binding site" evidence="5">
    <location>
        <position position="30"/>
    </location>
    <ligand>
        <name>ATP</name>
        <dbReference type="ChEBI" id="CHEBI:30616"/>
    </ligand>
</feature>